<dbReference type="RefSeq" id="WP_298385514.1">
    <property type="nucleotide sequence ID" value="NZ_JBFSHR010000027.1"/>
</dbReference>
<sequence length="308" mass="33572">MIEELLSKRLVFVAGKGGVGKSTIAAALASVGAQRGLKVLVVEVDGKGDVASMLGLARTSFVPQLACPNLWVMEMDTEAALAEYLRIYVKVPFISKLPGLGRIFDFVSTAAPGVREILVVGKLCYEVRQNTYDLIVVDPPASGHVISQLGVAGDVGQLIQLGLVKNQTQWMLGILADPRQSVALLVATPEETPIEEALDLASRIRTETPVHLEGVVVNRRFVSSFTGVETEVVDEIRQFGDSIIGLNEVLGASDLFARICRRHERNLMFLREQLGDSLRIATVGEYFGTMEPKDLVEEVAEVLEVELW</sequence>
<dbReference type="InterPro" id="IPR016300">
    <property type="entry name" value="ATPase_ArsA/GET3"/>
</dbReference>
<evidence type="ECO:0000259" key="1">
    <source>
        <dbReference type="Pfam" id="PF02374"/>
    </source>
</evidence>
<dbReference type="CDD" id="cd02035">
    <property type="entry name" value="ArsA"/>
    <property type="match status" value="1"/>
</dbReference>
<dbReference type="Proteomes" id="UP001560267">
    <property type="component" value="Unassembled WGS sequence"/>
</dbReference>
<dbReference type="SUPFAM" id="SSF52540">
    <property type="entry name" value="P-loop containing nucleoside triphosphate hydrolases"/>
    <property type="match status" value="1"/>
</dbReference>
<dbReference type="PANTHER" id="PTHR10803">
    <property type="entry name" value="ARSENICAL PUMP-DRIVING ATPASE ARSENITE-TRANSLOCATING ATPASE"/>
    <property type="match status" value="1"/>
</dbReference>
<feature type="domain" description="ArsA/GET3 Anion-transporting ATPase-like" evidence="1">
    <location>
        <begin position="9"/>
        <end position="160"/>
    </location>
</feature>
<evidence type="ECO:0000313" key="2">
    <source>
        <dbReference type="EMBL" id="MEX6429839.1"/>
    </source>
</evidence>
<dbReference type="EMBL" id="JBFSHR010000027">
    <property type="protein sequence ID" value="MEX6429839.1"/>
    <property type="molecule type" value="Genomic_DNA"/>
</dbReference>
<dbReference type="Pfam" id="PF02374">
    <property type="entry name" value="ArsA_ATPase"/>
    <property type="match status" value="1"/>
</dbReference>
<proteinExistence type="predicted"/>
<protein>
    <submittedName>
        <fullName evidence="2">ArsA family ATPase</fullName>
    </submittedName>
</protein>
<name>A0ABV3Y5W3_9ACTN</name>
<comment type="caution">
    <text evidence="2">The sequence shown here is derived from an EMBL/GenBank/DDBJ whole genome shotgun (WGS) entry which is preliminary data.</text>
</comment>
<dbReference type="Gene3D" id="3.40.50.300">
    <property type="entry name" value="P-loop containing nucleotide triphosphate hydrolases"/>
    <property type="match status" value="1"/>
</dbReference>
<keyword evidence="3" id="KW-1185">Reference proteome</keyword>
<dbReference type="InterPro" id="IPR025723">
    <property type="entry name" value="ArsA/GET3_ATPase-like"/>
</dbReference>
<gene>
    <name evidence="2" type="ORF">AB6A68_08315</name>
</gene>
<dbReference type="PANTHER" id="PTHR10803:SF31">
    <property type="entry name" value="ATPASE RV3679-RELATED"/>
    <property type="match status" value="1"/>
</dbReference>
<organism evidence="2 3">
    <name type="scientific">Ferrimicrobium acidiphilum</name>
    <dbReference type="NCBI Taxonomy" id="121039"/>
    <lineage>
        <taxon>Bacteria</taxon>
        <taxon>Bacillati</taxon>
        <taxon>Actinomycetota</taxon>
        <taxon>Acidimicrobiia</taxon>
        <taxon>Acidimicrobiales</taxon>
        <taxon>Acidimicrobiaceae</taxon>
        <taxon>Ferrimicrobium</taxon>
    </lineage>
</organism>
<accession>A0ABV3Y5W3</accession>
<dbReference type="InterPro" id="IPR027417">
    <property type="entry name" value="P-loop_NTPase"/>
</dbReference>
<reference evidence="2 3" key="1">
    <citation type="submission" date="2024-07" db="EMBL/GenBank/DDBJ databases">
        <title>Draft Genome Sequence of Ferrimicrobium acidiphilum Strain YE2023, Isolated from a Pulp of Bioleach Reactor.</title>
        <authorList>
            <person name="Elkina Y.A."/>
            <person name="Bulaeva A.G."/>
            <person name="Beletsky A.V."/>
            <person name="Mardanov A.V."/>
        </authorList>
    </citation>
    <scope>NUCLEOTIDE SEQUENCE [LARGE SCALE GENOMIC DNA]</scope>
    <source>
        <strain evidence="2 3">YE2023</strain>
    </source>
</reference>
<evidence type="ECO:0000313" key="3">
    <source>
        <dbReference type="Proteomes" id="UP001560267"/>
    </source>
</evidence>